<keyword evidence="2" id="KW-1185">Reference proteome</keyword>
<name>A0AAD5WWG6_9FUNG</name>
<reference evidence="1" key="1">
    <citation type="submission" date="2020-05" db="EMBL/GenBank/DDBJ databases">
        <title>Phylogenomic resolution of chytrid fungi.</title>
        <authorList>
            <person name="Stajich J.E."/>
            <person name="Amses K."/>
            <person name="Simmons R."/>
            <person name="Seto K."/>
            <person name="Myers J."/>
            <person name="Bonds A."/>
            <person name="Quandt C.A."/>
            <person name="Barry K."/>
            <person name="Liu P."/>
            <person name="Grigoriev I."/>
            <person name="Longcore J.E."/>
            <person name="James T.Y."/>
        </authorList>
    </citation>
    <scope>NUCLEOTIDE SEQUENCE</scope>
    <source>
        <strain evidence="1">JEL0318</strain>
    </source>
</reference>
<protein>
    <submittedName>
        <fullName evidence="1">Uncharacterized protein</fullName>
    </submittedName>
</protein>
<feature type="non-terminal residue" evidence="1">
    <location>
        <position position="165"/>
    </location>
</feature>
<dbReference type="EMBL" id="JADGJD010002316">
    <property type="protein sequence ID" value="KAJ3033267.1"/>
    <property type="molecule type" value="Genomic_DNA"/>
</dbReference>
<comment type="caution">
    <text evidence="1">The sequence shown here is derived from an EMBL/GenBank/DDBJ whole genome shotgun (WGS) entry which is preliminary data.</text>
</comment>
<proteinExistence type="predicted"/>
<sequence>MSALAQPYTLSAEVLNSAITKHVSANEREHHRHWVLLSSWAANPASANIFWEDNAASLKGSQVVRYRLDNGTLHSHKGIVDLVSDGITSREHVKQYLAAGHWGPVNPRFEVYRIKDVRFKKLRGGNFTIAELLLIWEPTSVRVMDVDCVIRWLPTWVKAADYCAN</sequence>
<evidence type="ECO:0000313" key="1">
    <source>
        <dbReference type="EMBL" id="KAJ3033267.1"/>
    </source>
</evidence>
<organism evidence="1 2">
    <name type="scientific">Rhizophlyctis rosea</name>
    <dbReference type="NCBI Taxonomy" id="64517"/>
    <lineage>
        <taxon>Eukaryota</taxon>
        <taxon>Fungi</taxon>
        <taxon>Fungi incertae sedis</taxon>
        <taxon>Chytridiomycota</taxon>
        <taxon>Chytridiomycota incertae sedis</taxon>
        <taxon>Chytridiomycetes</taxon>
        <taxon>Rhizophlyctidales</taxon>
        <taxon>Rhizophlyctidaceae</taxon>
        <taxon>Rhizophlyctis</taxon>
    </lineage>
</organism>
<dbReference type="Proteomes" id="UP001212841">
    <property type="component" value="Unassembled WGS sequence"/>
</dbReference>
<accession>A0AAD5WWG6</accession>
<gene>
    <name evidence="1" type="ORF">HK097_004919</name>
</gene>
<evidence type="ECO:0000313" key="2">
    <source>
        <dbReference type="Proteomes" id="UP001212841"/>
    </source>
</evidence>
<dbReference type="AlphaFoldDB" id="A0AAD5WWG6"/>